<feature type="non-terminal residue" evidence="2">
    <location>
        <position position="370"/>
    </location>
</feature>
<dbReference type="InterPro" id="IPR053280">
    <property type="entry name" value="Aerolysin-like_pore-former"/>
</dbReference>
<dbReference type="Gene3D" id="2.100.10.30">
    <property type="entry name" value="Jacalin-like lectin domain"/>
    <property type="match status" value="1"/>
</dbReference>
<evidence type="ECO:0000313" key="2">
    <source>
        <dbReference type="EMBL" id="KAG2458579.1"/>
    </source>
</evidence>
<evidence type="ECO:0000313" key="3">
    <source>
        <dbReference type="Proteomes" id="UP000886611"/>
    </source>
</evidence>
<feature type="non-terminal residue" evidence="2">
    <location>
        <position position="1"/>
    </location>
</feature>
<dbReference type="Gene3D" id="2.170.15.10">
    <property type="entry name" value="Proaerolysin, chain A, domain 3"/>
    <property type="match status" value="1"/>
</dbReference>
<accession>A0A8X8BKU8</accession>
<name>A0A8X8BKU8_POLSE</name>
<sequence length="370" mass="41236">MESDDLNNFGRSFQSLGAIQLKALLSPMECRILHRRTKMTLPVYIIGGSHSGVPFDFTGYNNGALLEKIGVWVGGWQVKSIKLWLTDGQTKVYGNADREPYSEFKFEPGEFFSSLSLWGNGAGTRLGAIKFRTNKQREFFAYMTSWGLKKEYVIDVGSGICLGVMGRSGSDIDSLGFMFIKSVRSAVMKDVEYPTLHQVVPSVNVEEIKSMTYKNKTSVEQEYTLQTSKTITKKSSWSVTNSMETSIGMSVKVGILDVVEIGTEFSFKLGIAITQELENTETRTETLTYNIKVPPGKTMDIHVTIGRANIDLPYNATVEITCLDGAIYQYKKSGVYKGLTYTEAKAVIEESNKQIELPEEGSIMIYENTS</sequence>
<dbReference type="Proteomes" id="UP000886611">
    <property type="component" value="Unassembled WGS sequence"/>
</dbReference>
<dbReference type="SUPFAM" id="SSF56973">
    <property type="entry name" value="Aerolisin/ETX pore-forming domain"/>
    <property type="match status" value="1"/>
</dbReference>
<evidence type="ECO:0000259" key="1">
    <source>
        <dbReference type="PROSITE" id="PS51752"/>
    </source>
</evidence>
<dbReference type="EMBL" id="JAATIS010007298">
    <property type="protein sequence ID" value="KAG2458579.1"/>
    <property type="molecule type" value="Genomic_DNA"/>
</dbReference>
<dbReference type="InterPro" id="IPR036404">
    <property type="entry name" value="Jacalin-like_lectin_dom_sf"/>
</dbReference>
<protein>
    <submittedName>
        <fullName evidence="2">AEP1 protein</fullName>
    </submittedName>
</protein>
<dbReference type="InterPro" id="IPR001229">
    <property type="entry name" value="Jacalin-like_lectin_dom"/>
</dbReference>
<reference evidence="2 3" key="1">
    <citation type="journal article" date="2021" name="Cell">
        <title>Tracing the genetic footprints of vertebrate landing in non-teleost ray-finned fishes.</title>
        <authorList>
            <person name="Bi X."/>
            <person name="Wang K."/>
            <person name="Yang L."/>
            <person name="Pan H."/>
            <person name="Jiang H."/>
            <person name="Wei Q."/>
            <person name="Fang M."/>
            <person name="Yu H."/>
            <person name="Zhu C."/>
            <person name="Cai Y."/>
            <person name="He Y."/>
            <person name="Gan X."/>
            <person name="Zeng H."/>
            <person name="Yu D."/>
            <person name="Zhu Y."/>
            <person name="Jiang H."/>
            <person name="Qiu Q."/>
            <person name="Yang H."/>
            <person name="Zhang Y.E."/>
            <person name="Wang W."/>
            <person name="Zhu M."/>
            <person name="He S."/>
            <person name="Zhang G."/>
        </authorList>
    </citation>
    <scope>NUCLEOTIDE SEQUENCE [LARGE SCALE GENOMIC DNA]</scope>
    <source>
        <strain evidence="2">Bchr_013</strain>
    </source>
</reference>
<dbReference type="AlphaFoldDB" id="A0A8X8BKU8"/>
<dbReference type="PROSITE" id="PS51752">
    <property type="entry name" value="JACALIN_LECTIN"/>
    <property type="match status" value="1"/>
</dbReference>
<dbReference type="SMART" id="SM00915">
    <property type="entry name" value="Jacalin"/>
    <property type="match status" value="1"/>
</dbReference>
<keyword evidence="3" id="KW-1185">Reference proteome</keyword>
<dbReference type="CDD" id="cd09302">
    <property type="entry name" value="Jacalin_like"/>
    <property type="match status" value="1"/>
</dbReference>
<dbReference type="PANTHER" id="PTHR34007">
    <property type="entry name" value="AEROLYSIN-LIKE PROTEIN-RELATED"/>
    <property type="match status" value="1"/>
</dbReference>
<feature type="domain" description="Jacalin-type lectin" evidence="1">
    <location>
        <begin position="40"/>
        <end position="181"/>
    </location>
</feature>
<organism evidence="2 3">
    <name type="scientific">Polypterus senegalus</name>
    <name type="common">Senegal bichir</name>
    <dbReference type="NCBI Taxonomy" id="55291"/>
    <lineage>
        <taxon>Eukaryota</taxon>
        <taxon>Metazoa</taxon>
        <taxon>Chordata</taxon>
        <taxon>Craniata</taxon>
        <taxon>Vertebrata</taxon>
        <taxon>Euteleostomi</taxon>
        <taxon>Actinopterygii</taxon>
        <taxon>Polypteriformes</taxon>
        <taxon>Polypteridae</taxon>
        <taxon>Polypterus</taxon>
    </lineage>
</organism>
<proteinExistence type="predicted"/>
<dbReference type="Pfam" id="PF01419">
    <property type="entry name" value="Jacalin"/>
    <property type="match status" value="1"/>
</dbReference>
<gene>
    <name evidence="2" type="primary">Aep1_2</name>
    <name evidence="2" type="ORF">GTO96_0018371</name>
</gene>
<comment type="caution">
    <text evidence="2">The sequence shown here is derived from an EMBL/GenBank/DDBJ whole genome shotgun (WGS) entry which is preliminary data.</text>
</comment>
<dbReference type="PANTHER" id="PTHR34007:SF1">
    <property type="entry name" value="AEROLYSIN-LIKE PROTEIN-RELATED"/>
    <property type="match status" value="1"/>
</dbReference>